<evidence type="ECO:0000259" key="2">
    <source>
        <dbReference type="Pfam" id="PF24750"/>
    </source>
</evidence>
<feature type="compositionally biased region" description="Low complexity" evidence="1">
    <location>
        <begin position="114"/>
        <end position="123"/>
    </location>
</feature>
<evidence type="ECO:0000313" key="4">
    <source>
        <dbReference type="Proteomes" id="UP000604825"/>
    </source>
</evidence>
<name>A0A811NEM4_9POAL</name>
<dbReference type="PANTHER" id="PTHR35546">
    <property type="entry name" value="F-BOX PROTEIN INTERACTION DOMAIN PROTEIN-RELATED"/>
    <property type="match status" value="1"/>
</dbReference>
<dbReference type="InterPro" id="IPR055290">
    <property type="entry name" value="At3g26010-like"/>
</dbReference>
<dbReference type="EMBL" id="CAJGYO010000003">
    <property type="protein sequence ID" value="CAD6220816.1"/>
    <property type="molecule type" value="Genomic_DNA"/>
</dbReference>
<dbReference type="AlphaFoldDB" id="A0A811NEM4"/>
<evidence type="ECO:0000256" key="1">
    <source>
        <dbReference type="SAM" id="MobiDB-lite"/>
    </source>
</evidence>
<dbReference type="InterPro" id="IPR056592">
    <property type="entry name" value="Beta-prop_At3g26010-like"/>
</dbReference>
<sequence length="513" mass="57829">METKQGEMETVASGLPLPIPEGPFFDVLSRLSIKDLHRSTALSREWRDVFINFPDSRKNLPQTLQGFFYIGYDYKRHVHGGGNDGDSDDEGDGACGDDDGGDGSGTDEDGDGSGNSNGNSSGGSDRDEDEDGSGNRDGSSYYGGHVGNRDDGGNYGFHFLDLLAKSMPVPDDTDTELSFVPDHVGIMDLLCSCNGLLLFGCTEGSENYHSLGYIVCNPATKQWVTVPSSGWVVPDDEERDEEFESTFLFFDPAVPSRYLLIQFWHDEDGFLNFSGDEGVVHIYSSETGEWSNRSSEWKQFAKEGEQDNRYLVTVKSRLGSCFLNGMLHFLVERSRPNKNDDVLIVAVDGEGRICRVIHWKLDMFTEAVFIGQSQGRLHCISAYFIDKDKDWRDRMIMHVHVLQDYDAENWIKKFGIWGGELSGREECRIEDYEVVAIHPDGNFVYFVDHRKGELIQHHMSRQYEKVLRLCTLGHNYRAVTPYVPCFSRSSALETDEALQKTLCEFDLDGLWSR</sequence>
<dbReference type="PANTHER" id="PTHR35546:SF120">
    <property type="entry name" value="F-BOX DOMAIN-CONTAINING PROTEIN"/>
    <property type="match status" value="1"/>
</dbReference>
<gene>
    <name evidence="3" type="ORF">NCGR_LOCUS14239</name>
</gene>
<comment type="caution">
    <text evidence="3">The sequence shown here is derived from an EMBL/GenBank/DDBJ whole genome shotgun (WGS) entry which is preliminary data.</text>
</comment>
<dbReference type="OrthoDB" id="581708at2759"/>
<reference evidence="3" key="1">
    <citation type="submission" date="2020-10" db="EMBL/GenBank/DDBJ databases">
        <authorList>
            <person name="Han B."/>
            <person name="Lu T."/>
            <person name="Zhao Q."/>
            <person name="Huang X."/>
            <person name="Zhao Y."/>
        </authorList>
    </citation>
    <scope>NUCLEOTIDE SEQUENCE</scope>
</reference>
<accession>A0A811NEM4</accession>
<feature type="compositionally biased region" description="Acidic residues" evidence="1">
    <location>
        <begin position="85"/>
        <end position="111"/>
    </location>
</feature>
<feature type="region of interest" description="Disordered" evidence="1">
    <location>
        <begin position="81"/>
        <end position="145"/>
    </location>
</feature>
<dbReference type="Pfam" id="PF24750">
    <property type="entry name" value="b-prop_At3g26010-like"/>
    <property type="match status" value="1"/>
</dbReference>
<protein>
    <recommendedName>
        <fullName evidence="2">F-box protein At3g26010-like beta-propeller domain-containing protein</fullName>
    </recommendedName>
</protein>
<proteinExistence type="predicted"/>
<evidence type="ECO:0000313" key="3">
    <source>
        <dbReference type="EMBL" id="CAD6220816.1"/>
    </source>
</evidence>
<organism evidence="3 4">
    <name type="scientific">Miscanthus lutarioriparius</name>
    <dbReference type="NCBI Taxonomy" id="422564"/>
    <lineage>
        <taxon>Eukaryota</taxon>
        <taxon>Viridiplantae</taxon>
        <taxon>Streptophyta</taxon>
        <taxon>Embryophyta</taxon>
        <taxon>Tracheophyta</taxon>
        <taxon>Spermatophyta</taxon>
        <taxon>Magnoliopsida</taxon>
        <taxon>Liliopsida</taxon>
        <taxon>Poales</taxon>
        <taxon>Poaceae</taxon>
        <taxon>PACMAD clade</taxon>
        <taxon>Panicoideae</taxon>
        <taxon>Andropogonodae</taxon>
        <taxon>Andropogoneae</taxon>
        <taxon>Saccharinae</taxon>
        <taxon>Miscanthus</taxon>
    </lineage>
</organism>
<keyword evidence="4" id="KW-1185">Reference proteome</keyword>
<dbReference type="Proteomes" id="UP000604825">
    <property type="component" value="Unassembled WGS sequence"/>
</dbReference>
<feature type="domain" description="F-box protein At3g26010-like beta-propeller" evidence="2">
    <location>
        <begin position="190"/>
        <end position="466"/>
    </location>
</feature>